<protein>
    <submittedName>
        <fullName evidence="2">Fibronectin type III domain-containing protein</fullName>
    </submittedName>
</protein>
<gene>
    <name evidence="2" type="ORF">IMZ08_03105</name>
</gene>
<organism evidence="2 3">
    <name type="scientific">Litchfieldia luteola</name>
    <dbReference type="NCBI Taxonomy" id="682179"/>
    <lineage>
        <taxon>Bacteria</taxon>
        <taxon>Bacillati</taxon>
        <taxon>Bacillota</taxon>
        <taxon>Bacilli</taxon>
        <taxon>Bacillales</taxon>
        <taxon>Bacillaceae</taxon>
        <taxon>Litchfieldia</taxon>
    </lineage>
</organism>
<dbReference type="Gene3D" id="3.30.1920.20">
    <property type="match status" value="1"/>
</dbReference>
<dbReference type="Proteomes" id="UP001516662">
    <property type="component" value="Unassembled WGS sequence"/>
</dbReference>
<dbReference type="InterPro" id="IPR058094">
    <property type="entry name" value="Ig-like_OmpL47-like"/>
</dbReference>
<sequence>MNKQAFRMWTFVVMLVIVSQASLMPASKTVAETMNTLQPPSNVTLSIENENDIVLRWSPVLYATGYKIYQIIDGQAVLVRTTTGIAALFSNMPAGEYSYTVHSYSSSLGESGPSKIVTNVSNKDTEAPVTRSTANENWLTQDTVIELFATDNESGVANTYYSINKGAFREGSVFTLTEEGINNVYFYSVDNVGNIEKIQTQEVKIDKTQPELSIDLQDVYSLGAEVVLTYHADDKVSGISSAELTVNGQVIENGGSFKFDQPGEYLVKIEAEDHAGWKSTYEKKVIVQIPVSIEVTPGILKDNNGLFTVKVYLPDVLTMKDIDLNSVTLNGVSAKSGTEGLQEQAELGQFKFKREDFDLVSGEVTLEFRASLGDHDIVGKAVVKVK</sequence>
<evidence type="ECO:0000313" key="2">
    <source>
        <dbReference type="EMBL" id="MBE4907044.1"/>
    </source>
</evidence>
<dbReference type="InterPro" id="IPR036116">
    <property type="entry name" value="FN3_sf"/>
</dbReference>
<keyword evidence="3" id="KW-1185">Reference proteome</keyword>
<feature type="signal peptide" evidence="1">
    <location>
        <begin position="1"/>
        <end position="21"/>
    </location>
</feature>
<proteinExistence type="predicted"/>
<keyword evidence="1" id="KW-0732">Signal</keyword>
<dbReference type="InterPro" id="IPR013783">
    <property type="entry name" value="Ig-like_fold"/>
</dbReference>
<dbReference type="InterPro" id="IPR003961">
    <property type="entry name" value="FN3_dom"/>
</dbReference>
<feature type="chain" id="PRO_5047288763" evidence="1">
    <location>
        <begin position="22"/>
        <end position="386"/>
    </location>
</feature>
<reference evidence="2 3" key="1">
    <citation type="submission" date="2020-10" db="EMBL/GenBank/DDBJ databases">
        <title>Bacillus sp. HD4P25, an endophyte from a halophyte.</title>
        <authorList>
            <person name="Sun J.-Q."/>
        </authorList>
    </citation>
    <scope>NUCLEOTIDE SEQUENCE [LARGE SCALE GENOMIC DNA]</scope>
    <source>
        <strain evidence="2 3">YIM 93174</strain>
    </source>
</reference>
<dbReference type="SUPFAM" id="SSF49265">
    <property type="entry name" value="Fibronectin type III"/>
    <property type="match status" value="1"/>
</dbReference>
<dbReference type="Gene3D" id="2.60.40.10">
    <property type="entry name" value="Immunoglobulins"/>
    <property type="match status" value="1"/>
</dbReference>
<comment type="caution">
    <text evidence="2">The sequence shown here is derived from an EMBL/GenBank/DDBJ whole genome shotgun (WGS) entry which is preliminary data.</text>
</comment>
<evidence type="ECO:0000313" key="3">
    <source>
        <dbReference type="Proteomes" id="UP001516662"/>
    </source>
</evidence>
<name>A0ABR9QEW8_9BACI</name>
<accession>A0ABR9QEW8</accession>
<dbReference type="RefSeq" id="WP_193534521.1">
    <property type="nucleotide sequence ID" value="NZ_JADCLJ010000007.1"/>
</dbReference>
<dbReference type="NCBIfam" id="NF047446">
    <property type="entry name" value="barrel_OmpL47"/>
    <property type="match status" value="1"/>
</dbReference>
<evidence type="ECO:0000256" key="1">
    <source>
        <dbReference type="SAM" id="SignalP"/>
    </source>
</evidence>
<dbReference type="EMBL" id="JADCLJ010000007">
    <property type="protein sequence ID" value="MBE4907044.1"/>
    <property type="molecule type" value="Genomic_DNA"/>
</dbReference>
<dbReference type="CDD" id="cd00063">
    <property type="entry name" value="FN3"/>
    <property type="match status" value="1"/>
</dbReference>